<reference evidence="1" key="1">
    <citation type="journal article" date="2023" name="IScience">
        <title>Live-bearing cockroach genome reveals convergent evolutionary mechanisms linked to viviparity in insects and beyond.</title>
        <authorList>
            <person name="Fouks B."/>
            <person name="Harrison M.C."/>
            <person name="Mikhailova A.A."/>
            <person name="Marchal E."/>
            <person name="English S."/>
            <person name="Carruthers M."/>
            <person name="Jennings E.C."/>
            <person name="Chiamaka E.L."/>
            <person name="Frigard R.A."/>
            <person name="Pippel M."/>
            <person name="Attardo G.M."/>
            <person name="Benoit J.B."/>
            <person name="Bornberg-Bauer E."/>
            <person name="Tobe S.S."/>
        </authorList>
    </citation>
    <scope>NUCLEOTIDE SEQUENCE</scope>
    <source>
        <strain evidence="1">Stay&amp;Tobe</strain>
    </source>
</reference>
<accession>A0AAD8E729</accession>
<dbReference type="EMBL" id="JASPKZ010008744">
    <property type="protein sequence ID" value="KAJ9579042.1"/>
    <property type="molecule type" value="Genomic_DNA"/>
</dbReference>
<proteinExistence type="predicted"/>
<dbReference type="AlphaFoldDB" id="A0AAD8E729"/>
<comment type="caution">
    <text evidence="1">The sequence shown here is derived from an EMBL/GenBank/DDBJ whole genome shotgun (WGS) entry which is preliminary data.</text>
</comment>
<reference evidence="1" key="2">
    <citation type="submission" date="2023-05" db="EMBL/GenBank/DDBJ databases">
        <authorList>
            <person name="Fouks B."/>
        </authorList>
    </citation>
    <scope>NUCLEOTIDE SEQUENCE</scope>
    <source>
        <strain evidence="1">Stay&amp;Tobe</strain>
        <tissue evidence="1">Testes</tissue>
    </source>
</reference>
<evidence type="ECO:0000313" key="2">
    <source>
        <dbReference type="Proteomes" id="UP001233999"/>
    </source>
</evidence>
<keyword evidence="2" id="KW-1185">Reference proteome</keyword>
<organism evidence="1 2">
    <name type="scientific">Diploptera punctata</name>
    <name type="common">Pacific beetle cockroach</name>
    <dbReference type="NCBI Taxonomy" id="6984"/>
    <lineage>
        <taxon>Eukaryota</taxon>
        <taxon>Metazoa</taxon>
        <taxon>Ecdysozoa</taxon>
        <taxon>Arthropoda</taxon>
        <taxon>Hexapoda</taxon>
        <taxon>Insecta</taxon>
        <taxon>Pterygota</taxon>
        <taxon>Neoptera</taxon>
        <taxon>Polyneoptera</taxon>
        <taxon>Dictyoptera</taxon>
        <taxon>Blattodea</taxon>
        <taxon>Blaberoidea</taxon>
        <taxon>Blaberidae</taxon>
        <taxon>Diplopterinae</taxon>
        <taxon>Diploptera</taxon>
    </lineage>
</organism>
<evidence type="ECO:0000313" key="1">
    <source>
        <dbReference type="EMBL" id="KAJ9579042.1"/>
    </source>
</evidence>
<feature type="non-terminal residue" evidence="1">
    <location>
        <position position="112"/>
    </location>
</feature>
<feature type="non-terminal residue" evidence="1">
    <location>
        <position position="1"/>
    </location>
</feature>
<gene>
    <name evidence="1" type="ORF">L9F63_024852</name>
</gene>
<name>A0AAD8E729_DIPPU</name>
<protein>
    <submittedName>
        <fullName evidence="1">Uncharacterized protein</fullName>
    </submittedName>
</protein>
<dbReference type="Proteomes" id="UP001233999">
    <property type="component" value="Unassembled WGS sequence"/>
</dbReference>
<sequence>KNDHGSTSLGLKILSSISIQLVIRYILNSCFNSDAETTVKLVSRAYTEELNNLIRNKNVINHIKAQNCADILEIKIGWSVSRIDLGGEKLLRPKLQWGYSHLLKKKEKVGDI</sequence>